<feature type="compositionally biased region" description="Low complexity" evidence="1">
    <location>
        <begin position="35"/>
        <end position="49"/>
    </location>
</feature>
<evidence type="ECO:0000313" key="2">
    <source>
        <dbReference type="EMBL" id="JAT46948.1"/>
    </source>
</evidence>
<organism evidence="2">
    <name type="scientific">Anthurium amnicola</name>
    <dbReference type="NCBI Taxonomy" id="1678845"/>
    <lineage>
        <taxon>Eukaryota</taxon>
        <taxon>Viridiplantae</taxon>
        <taxon>Streptophyta</taxon>
        <taxon>Embryophyta</taxon>
        <taxon>Tracheophyta</taxon>
        <taxon>Spermatophyta</taxon>
        <taxon>Magnoliopsida</taxon>
        <taxon>Liliopsida</taxon>
        <taxon>Araceae</taxon>
        <taxon>Pothoideae</taxon>
        <taxon>Potheae</taxon>
        <taxon>Anthurium</taxon>
    </lineage>
</organism>
<feature type="region of interest" description="Disordered" evidence="1">
    <location>
        <begin position="1"/>
        <end position="110"/>
    </location>
</feature>
<dbReference type="AlphaFoldDB" id="A0A1D1XX49"/>
<protein>
    <submittedName>
        <fullName evidence="2">Uncharacterized protein</fullName>
    </submittedName>
</protein>
<sequence length="150" mass="15873">KELPPSPESDDPAGGGAEESKSAPPRGTRQRLRRPPGAAPRAQRTAALRGSSSPRPCARVAARPSQSHASGSAVERPLHAGGGGKGSRRETPRHLLAGSSPTGGTRRRRRRLWRLRGLACREGGGDLEAPEGYAEQRECGICRRGEGEVM</sequence>
<name>A0A1D1XX49_9ARAE</name>
<feature type="non-terminal residue" evidence="2">
    <location>
        <position position="1"/>
    </location>
</feature>
<reference evidence="2" key="1">
    <citation type="submission" date="2015-07" db="EMBL/GenBank/DDBJ databases">
        <title>Transcriptome Assembly of Anthurium amnicola.</title>
        <authorList>
            <person name="Suzuki J."/>
        </authorList>
    </citation>
    <scope>NUCLEOTIDE SEQUENCE</scope>
</reference>
<accession>A0A1D1XX49</accession>
<proteinExistence type="predicted"/>
<dbReference type="EMBL" id="GDJX01020988">
    <property type="protein sequence ID" value="JAT46948.1"/>
    <property type="molecule type" value="Transcribed_RNA"/>
</dbReference>
<evidence type="ECO:0000256" key="1">
    <source>
        <dbReference type="SAM" id="MobiDB-lite"/>
    </source>
</evidence>
<gene>
    <name evidence="2" type="ORF">g.17513</name>
</gene>